<dbReference type="Gene3D" id="1.10.530.10">
    <property type="match status" value="1"/>
</dbReference>
<evidence type="ECO:0000313" key="3">
    <source>
        <dbReference type="EMBL" id="SUY22553.1"/>
    </source>
</evidence>
<proteinExistence type="predicted"/>
<dbReference type="PANTHER" id="PTHR33308:SF9">
    <property type="entry name" value="PEPTIDOGLYCAN HYDROLASE FLGJ"/>
    <property type="match status" value="1"/>
</dbReference>
<accession>A0A381I6Y0</accession>
<dbReference type="Pfam" id="PF01832">
    <property type="entry name" value="Glucosaminidase"/>
    <property type="match status" value="1"/>
</dbReference>
<dbReference type="InterPro" id="IPR051056">
    <property type="entry name" value="Glycosyl_Hydrolase_73"/>
</dbReference>
<dbReference type="InterPro" id="IPR002901">
    <property type="entry name" value="MGlyc_endo_b_GlcNAc-like_dom"/>
</dbReference>
<name>A0A381I6Y0_CLODI</name>
<dbReference type="EC" id="3.2.1.-" evidence="3"/>
<dbReference type="PANTHER" id="PTHR33308">
    <property type="entry name" value="PEPTIDOGLYCAN HYDROLASE FLGJ"/>
    <property type="match status" value="1"/>
</dbReference>
<dbReference type="GO" id="GO:0004040">
    <property type="term" value="F:amidase activity"/>
    <property type="evidence" value="ECO:0007669"/>
    <property type="project" value="InterPro"/>
</dbReference>
<reference evidence="3" key="1">
    <citation type="submission" date="2018-06" db="EMBL/GenBank/DDBJ databases">
        <authorList>
            <consortium name="Pathogen Informatics"/>
            <person name="Doyle S."/>
        </authorList>
    </citation>
    <scope>NUCLEOTIDE SEQUENCE</scope>
    <source>
        <strain evidence="3">NCTC13307</strain>
    </source>
</reference>
<keyword evidence="3" id="KW-0326">Glycosidase</keyword>
<organism evidence="3">
    <name type="scientific">Clostridioides difficile</name>
    <name type="common">Peptoclostridium difficile</name>
    <dbReference type="NCBI Taxonomy" id="1496"/>
    <lineage>
        <taxon>Bacteria</taxon>
        <taxon>Bacillati</taxon>
        <taxon>Bacillota</taxon>
        <taxon>Clostridia</taxon>
        <taxon>Peptostreptococcales</taxon>
        <taxon>Peptostreptococcaceae</taxon>
        <taxon>Clostridioides</taxon>
    </lineage>
</organism>
<gene>
    <name evidence="3" type="primary">lytG_1</name>
    <name evidence="3" type="ORF">NCTC13307_01258</name>
</gene>
<dbReference type="AlphaFoldDB" id="A0A381I6Y0"/>
<evidence type="ECO:0000259" key="2">
    <source>
        <dbReference type="Pfam" id="PF01832"/>
    </source>
</evidence>
<dbReference type="GO" id="GO:0016798">
    <property type="term" value="F:hydrolase activity, acting on glycosyl bonds"/>
    <property type="evidence" value="ECO:0007669"/>
    <property type="project" value="UniProtKB-KW"/>
</dbReference>
<protein>
    <submittedName>
        <fullName evidence="3">Mannosyl-glycoprotein endo-beta-N-acetylglucosamidase</fullName>
        <ecNumber evidence="3">3.2.1.-</ecNumber>
    </submittedName>
</protein>
<feature type="domain" description="Mannosyl-glycoprotein endo-beta-N-acetylglucosamidase-like" evidence="2">
    <location>
        <begin position="5"/>
        <end position="48"/>
    </location>
</feature>
<evidence type="ECO:0000256" key="1">
    <source>
        <dbReference type="ARBA" id="ARBA00022801"/>
    </source>
</evidence>
<keyword evidence="1 3" id="KW-0378">Hydrolase</keyword>
<sequence length="56" mass="6226">MEYCPSITIGQAILESGWGNSKLTKQSNNLFGIKADKAWKGKSVEIQLQSIIMKKL</sequence>
<dbReference type="EMBL" id="UFWD01000001">
    <property type="protein sequence ID" value="SUY22553.1"/>
    <property type="molecule type" value="Genomic_DNA"/>
</dbReference>